<feature type="non-terminal residue" evidence="1">
    <location>
        <position position="786"/>
    </location>
</feature>
<evidence type="ECO:0000313" key="1">
    <source>
        <dbReference type="EMBL" id="KAF6750134.1"/>
    </source>
</evidence>
<feature type="non-terminal residue" evidence="1">
    <location>
        <position position="1"/>
    </location>
</feature>
<comment type="caution">
    <text evidence="1">The sequence shown here is derived from an EMBL/GenBank/DDBJ whole genome shotgun (WGS) entry which is preliminary data.</text>
</comment>
<organism evidence="1 2">
    <name type="scientific">Ephemerocybe angulata</name>
    <dbReference type="NCBI Taxonomy" id="980116"/>
    <lineage>
        <taxon>Eukaryota</taxon>
        <taxon>Fungi</taxon>
        <taxon>Dikarya</taxon>
        <taxon>Basidiomycota</taxon>
        <taxon>Agaricomycotina</taxon>
        <taxon>Agaricomycetes</taxon>
        <taxon>Agaricomycetidae</taxon>
        <taxon>Agaricales</taxon>
        <taxon>Agaricineae</taxon>
        <taxon>Psathyrellaceae</taxon>
        <taxon>Ephemerocybe</taxon>
    </lineage>
</organism>
<proteinExistence type="predicted"/>
<dbReference type="OrthoDB" id="3039677at2759"/>
<reference evidence="1 2" key="1">
    <citation type="submission" date="2020-07" db="EMBL/GenBank/DDBJ databases">
        <title>Comparative genomics of pyrophilous fungi reveals a link between fire events and developmental genes.</title>
        <authorList>
            <consortium name="DOE Joint Genome Institute"/>
            <person name="Steindorff A.S."/>
            <person name="Carver A."/>
            <person name="Calhoun S."/>
            <person name="Stillman K."/>
            <person name="Liu H."/>
            <person name="Lipzen A."/>
            <person name="Pangilinan J."/>
            <person name="Labutti K."/>
            <person name="Bruns T.D."/>
            <person name="Grigoriev I.V."/>
        </authorList>
    </citation>
    <scope>NUCLEOTIDE SEQUENCE [LARGE SCALE GENOMIC DNA]</scope>
    <source>
        <strain evidence="1 2">CBS 144469</strain>
    </source>
</reference>
<dbReference type="Proteomes" id="UP000521943">
    <property type="component" value="Unassembled WGS sequence"/>
</dbReference>
<name>A0A8H6HP09_9AGAR</name>
<dbReference type="EMBL" id="JACGCI010000058">
    <property type="protein sequence ID" value="KAF6750134.1"/>
    <property type="molecule type" value="Genomic_DNA"/>
</dbReference>
<accession>A0A8H6HP09</accession>
<dbReference type="PANTHER" id="PTHR46579:SF1">
    <property type="entry name" value="F5_8 TYPE C DOMAIN-CONTAINING PROTEIN"/>
    <property type="match status" value="1"/>
</dbReference>
<evidence type="ECO:0000313" key="2">
    <source>
        <dbReference type="Proteomes" id="UP000521943"/>
    </source>
</evidence>
<dbReference type="AlphaFoldDB" id="A0A8H6HP09"/>
<dbReference type="PANTHER" id="PTHR46579">
    <property type="entry name" value="F5/8 TYPE C DOMAIN-CONTAINING PROTEIN-RELATED"/>
    <property type="match status" value="1"/>
</dbReference>
<gene>
    <name evidence="1" type="ORF">DFP72DRAFT_758290</name>
</gene>
<keyword evidence="2" id="KW-1185">Reference proteome</keyword>
<sequence length="786" mass="88717">IYLAGVIPGPHKPSSATGMEPYLDLIATDFLELWGTGVHFSRTARHRGGALCLAAIVPIVCDGPAARDVSGFTSMTSQMFCTTCNQPIQKLDDLDPSAWECRDINDHRRVAEEWRRSTASERKILEKQYGVRYSALLRLPYFDPIKYTVVDSMHNLYLGLYQRHCRDVWGMDIKLEDGDGSSRGRGKIPVIPSTEEMDKGRLALAQRNEKRLRDCSRAVLYYLCEEYDVRRAGKKPSLIAGIHFHTSLRMIINRYQADGIPDQELQAIAPENYLKLESINVTRELVKQVRMAEQGWLNGKGLGGLTHPVLFCMCYLRKLKFQIRKPVKKDMSKALMGWVSDNSGDIIDPETLLDRGPISPPKPEKATKKAAATAVLGAGVLKSFEEDRRNTELPPWISLPPIRSGHSSHGKLSADQWRVLCSVSLPILLTRLWGGDEEGSRLYRMLVNFLDLVIAVEVASMLVTSKTHIHLYRKHINSYLTNLKTLYKDATIAPNHHVALHIPDFLEIFGPSQHWRGYLAERINYTLQKINTNKRFGEVEMTFMRTFCRASNLAALMEDPNVQEAAGEMYTAYRDIENEDQRGTRIYDSTSYQPVDVELKPVNLQSTSMALDDNIYTSLLQYLRATNKEARYIPHTIIGKTQSNDIILHKMAIFIGAIQKGGITYLTHRKSPGGSNALVRPTAGAPPKPARILEVFQHARKAHSGEFVKEVFLAVKYLVAVDEEHAANDPYRKFPIMGFQLWKDSLEDGVSIIQPDQIICHFAKTRVSIPKISYPCVCVLPLNRVS</sequence>
<protein>
    <submittedName>
        <fullName evidence="1">Uncharacterized protein</fullName>
    </submittedName>
</protein>